<dbReference type="PANTHER" id="PTHR10131:SF161">
    <property type="entry name" value="F26K24.24 PROTEIN"/>
    <property type="match status" value="1"/>
</dbReference>
<dbReference type="PROSITE" id="PS50145">
    <property type="entry name" value="ZF_TRAF"/>
    <property type="match status" value="1"/>
</dbReference>
<dbReference type="PANTHER" id="PTHR10131">
    <property type="entry name" value="TNF RECEPTOR ASSOCIATED FACTOR"/>
    <property type="match status" value="1"/>
</dbReference>
<dbReference type="InterPro" id="IPR013083">
    <property type="entry name" value="Znf_RING/FYVE/PHD"/>
</dbReference>
<dbReference type="eggNOG" id="ENOG502QSC3">
    <property type="taxonomic scope" value="Eukaryota"/>
</dbReference>
<dbReference type="STRING" id="13333.U5CZC7"/>
<gene>
    <name evidence="6" type="ORF">AMTR_s00036p00138480</name>
</gene>
<keyword evidence="1 4" id="KW-0479">Metal-binding</keyword>
<keyword evidence="7" id="KW-1185">Reference proteome</keyword>
<proteinExistence type="predicted"/>
<evidence type="ECO:0000256" key="1">
    <source>
        <dbReference type="ARBA" id="ARBA00022723"/>
    </source>
</evidence>
<dbReference type="HOGENOM" id="CLU_025538_0_0_1"/>
<keyword evidence="2 4" id="KW-0863">Zinc-finger</keyword>
<evidence type="ECO:0000256" key="2">
    <source>
        <dbReference type="ARBA" id="ARBA00022771"/>
    </source>
</evidence>
<evidence type="ECO:0000313" key="6">
    <source>
        <dbReference type="EMBL" id="ERN15345.1"/>
    </source>
</evidence>
<dbReference type="Pfam" id="PF02176">
    <property type="entry name" value="zf-TRAF"/>
    <property type="match status" value="1"/>
</dbReference>
<dbReference type="GO" id="GO:0005737">
    <property type="term" value="C:cytoplasm"/>
    <property type="evidence" value="ECO:0000318"/>
    <property type="project" value="GO_Central"/>
</dbReference>
<sequence length="310" mass="35378">MDLSLQDLGFQDKSSRNSHGAFLCDHFDAELVHKIAQLLLPGLASACVDTTMGDLFRTPSSVAIETRKEMVDFLTQKSEAHIAESMIEEGSTDSGNPIDSISDFMDDFVDSKKNLLSRVSAWVLSDRREDKIDDFMQELETNGFWLISRRESVAEILLRNIDLKGNYYCGFKFENRDEFIEHRGNCRFRLLNCGNEGCDSTFCAVYAEKHDMGCPFKVLPCDQKCSESILRREMDKHCITVCPMRLVNCPFYQVGCRSSFPQSKIEDHCRECLESHLVFVLQLIHKRDASSIDDLKERASLLEKASLVLR</sequence>
<feature type="zinc finger region" description="TRAF-type" evidence="4">
    <location>
        <begin position="210"/>
        <end position="266"/>
    </location>
</feature>
<dbReference type="InterPro" id="IPR001293">
    <property type="entry name" value="Znf_TRAF"/>
</dbReference>
<evidence type="ECO:0000313" key="7">
    <source>
        <dbReference type="Proteomes" id="UP000017836"/>
    </source>
</evidence>
<dbReference type="GO" id="GO:0008270">
    <property type="term" value="F:zinc ion binding"/>
    <property type="evidence" value="ECO:0007669"/>
    <property type="project" value="UniProtKB-KW"/>
</dbReference>
<dbReference type="Gramene" id="ERN15345">
    <property type="protein sequence ID" value="ERN15345"/>
    <property type="gene ID" value="AMTR_s00036p00138480"/>
</dbReference>
<organism evidence="6 7">
    <name type="scientific">Amborella trichopoda</name>
    <dbReference type="NCBI Taxonomy" id="13333"/>
    <lineage>
        <taxon>Eukaryota</taxon>
        <taxon>Viridiplantae</taxon>
        <taxon>Streptophyta</taxon>
        <taxon>Embryophyta</taxon>
        <taxon>Tracheophyta</taxon>
        <taxon>Spermatophyta</taxon>
        <taxon>Magnoliopsida</taxon>
        <taxon>Amborellales</taxon>
        <taxon>Amborellaceae</taxon>
        <taxon>Amborella</taxon>
    </lineage>
</organism>
<dbReference type="Gene3D" id="3.30.40.10">
    <property type="entry name" value="Zinc/RING finger domain, C3HC4 (zinc finger)"/>
    <property type="match status" value="1"/>
</dbReference>
<dbReference type="OMA" id="MRPIKCP"/>
<keyword evidence="3 4" id="KW-0862">Zinc</keyword>
<evidence type="ECO:0000256" key="3">
    <source>
        <dbReference type="ARBA" id="ARBA00022833"/>
    </source>
</evidence>
<feature type="domain" description="TRAF-type" evidence="5">
    <location>
        <begin position="210"/>
        <end position="266"/>
    </location>
</feature>
<dbReference type="AlphaFoldDB" id="U5CZC7"/>
<evidence type="ECO:0000259" key="5">
    <source>
        <dbReference type="PROSITE" id="PS50145"/>
    </source>
</evidence>
<evidence type="ECO:0000256" key="4">
    <source>
        <dbReference type="PROSITE-ProRule" id="PRU00207"/>
    </source>
</evidence>
<protein>
    <recommendedName>
        <fullName evidence="5">TRAF-type domain-containing protein</fullName>
    </recommendedName>
</protein>
<name>U5CZC7_AMBTC</name>
<accession>U5CZC7</accession>
<dbReference type="EMBL" id="KI392503">
    <property type="protein sequence ID" value="ERN15345.1"/>
    <property type="molecule type" value="Genomic_DNA"/>
</dbReference>
<reference evidence="7" key="1">
    <citation type="journal article" date="2013" name="Science">
        <title>The Amborella genome and the evolution of flowering plants.</title>
        <authorList>
            <consortium name="Amborella Genome Project"/>
        </authorList>
    </citation>
    <scope>NUCLEOTIDE SEQUENCE [LARGE SCALE GENOMIC DNA]</scope>
</reference>
<dbReference type="Proteomes" id="UP000017836">
    <property type="component" value="Unassembled WGS sequence"/>
</dbReference>